<dbReference type="Proteomes" id="UP000184375">
    <property type="component" value="Unassembled WGS sequence"/>
</dbReference>
<evidence type="ECO:0000313" key="3">
    <source>
        <dbReference type="EMBL" id="SHM11369.1"/>
    </source>
</evidence>
<reference evidence="4" key="1">
    <citation type="submission" date="2016-11" db="EMBL/GenBank/DDBJ databases">
        <authorList>
            <person name="Varghese N."/>
            <person name="Submissions S."/>
        </authorList>
    </citation>
    <scope>NUCLEOTIDE SEQUENCE [LARGE SCALE GENOMIC DNA]</scope>
    <source>
        <strain evidence="4">DSM 18802</strain>
    </source>
</reference>
<dbReference type="InterPro" id="IPR046865">
    <property type="entry name" value="FapA_b_solenoid"/>
</dbReference>
<dbReference type="OrthoDB" id="9816426at2"/>
<dbReference type="EMBL" id="FRCR01000001">
    <property type="protein sequence ID" value="SHM11369.1"/>
    <property type="molecule type" value="Genomic_DNA"/>
</dbReference>
<dbReference type="Pfam" id="PF03961">
    <property type="entry name" value="FapA"/>
    <property type="match status" value="1"/>
</dbReference>
<dbReference type="STRING" id="447595.SAMN05660826_00277"/>
<organism evidence="3 4">
    <name type="scientific">Caldanaerovirga acetigignens</name>
    <dbReference type="NCBI Taxonomy" id="447595"/>
    <lineage>
        <taxon>Bacteria</taxon>
        <taxon>Bacillati</taxon>
        <taxon>Bacillota</taxon>
        <taxon>Clostridia</taxon>
        <taxon>Thermosediminibacterales</taxon>
        <taxon>Thermosediminibacteraceae</taxon>
        <taxon>Caldanaerovirga</taxon>
    </lineage>
</organism>
<keyword evidence="4" id="KW-1185">Reference proteome</keyword>
<dbReference type="RefSeq" id="WP_073253507.1">
    <property type="nucleotide sequence ID" value="NZ_FRCR01000001.1"/>
</dbReference>
<dbReference type="Pfam" id="PF20250">
    <property type="entry name" value="FapA_N"/>
    <property type="match status" value="1"/>
</dbReference>
<dbReference type="PANTHER" id="PTHR38032:SF1">
    <property type="entry name" value="RNA-BINDING PROTEIN KHPB N-TERMINAL DOMAIN-CONTAINING PROTEIN"/>
    <property type="match status" value="1"/>
</dbReference>
<dbReference type="AlphaFoldDB" id="A0A1M7G688"/>
<keyword evidence="1" id="KW-0175">Coiled coil</keyword>
<name>A0A1M7G688_9FIRM</name>
<dbReference type="PANTHER" id="PTHR38032">
    <property type="entry name" value="POLYMERASE-RELATED"/>
    <property type="match status" value="1"/>
</dbReference>
<dbReference type="InterPro" id="IPR046866">
    <property type="entry name" value="FapA_N"/>
</dbReference>
<feature type="domain" description="Flagellar Assembly Protein A N-terminal region" evidence="2">
    <location>
        <begin position="21"/>
        <end position="192"/>
    </location>
</feature>
<sequence length="477" mass="52644">MEKIDTNYPEDVSQIEQECFVRVKISEDEMSATLALISSSASKANLSIDDVLKELNKNSVVFGIDVDKIREMLEKGIYDTPIEIARGIEPKEGKDGKIIYHVEINKELKPKITEDGKVDFHDLGFITNVKKGQLLAEIIPPEKGNPGKTVTGKVIQAKDGKQVRLRPGKNVTLSDDGNFYYSAIDGHPVIDRERISVLPVMEIKGDVGPATGDIDFVGSVKVYGNIKSGYKVKAEGDIEVEGYVEAAELVAGGKIFLKRGIRGMGKAMVKAAGDIVAKFAENCTLEAGKDVIVNEAIMHSFVSAGNKIEVKGKKGLLVGGSAKAEKEINAKVIGSPMATVTVLEVGVNPKYKRRMYEICQELENVENNLAKIKTALEIIIKQVNRGIEIHERIEMAKRLKESESELLEKKKELEEEKERLSILSETVSFAKVSASDTVYPGVNITIGNASIRLKDKYEHVTFYNCEGQIKSRPYERR</sequence>
<evidence type="ECO:0000256" key="1">
    <source>
        <dbReference type="SAM" id="Coils"/>
    </source>
</evidence>
<evidence type="ECO:0000259" key="2">
    <source>
        <dbReference type="Pfam" id="PF20250"/>
    </source>
</evidence>
<protein>
    <recommendedName>
        <fullName evidence="2">Flagellar Assembly Protein A N-terminal region domain-containing protein</fullName>
    </recommendedName>
</protein>
<proteinExistence type="predicted"/>
<evidence type="ECO:0000313" key="4">
    <source>
        <dbReference type="Proteomes" id="UP000184375"/>
    </source>
</evidence>
<accession>A0A1M7G688</accession>
<feature type="coiled-coil region" evidence="1">
    <location>
        <begin position="362"/>
        <end position="426"/>
    </location>
</feature>
<dbReference type="InterPro" id="IPR005646">
    <property type="entry name" value="FapA"/>
</dbReference>
<gene>
    <name evidence="3" type="ORF">SAMN05660826_00277</name>
</gene>